<dbReference type="InterPro" id="IPR000246">
    <property type="entry name" value="Peptidase_T2"/>
</dbReference>
<dbReference type="Proteomes" id="UP001521184">
    <property type="component" value="Unassembled WGS sequence"/>
</dbReference>
<accession>A0ABR3TQQ7</accession>
<dbReference type="EMBL" id="JAKEKT020000033">
    <property type="protein sequence ID" value="KAL1642356.1"/>
    <property type="molecule type" value="Genomic_DNA"/>
</dbReference>
<dbReference type="SUPFAM" id="SSF56235">
    <property type="entry name" value="N-terminal nucleophile aminohydrolases (Ntn hydrolases)"/>
    <property type="match status" value="2"/>
</dbReference>
<dbReference type="Pfam" id="PF01112">
    <property type="entry name" value="Asparaginase_2"/>
    <property type="match status" value="2"/>
</dbReference>
<reference evidence="2 3" key="1">
    <citation type="journal article" date="2023" name="Plant Dis.">
        <title>First Report of Diplodia intermedia Causing Canker and Dieback Diseases on Apple Trees in Canada.</title>
        <authorList>
            <person name="Ellouze W."/>
            <person name="Ilyukhin E."/>
            <person name="Sulman M."/>
            <person name="Ali S."/>
        </authorList>
    </citation>
    <scope>NUCLEOTIDE SEQUENCE [LARGE SCALE GENOMIC DNA]</scope>
    <source>
        <strain evidence="2 3">M45-28</strain>
    </source>
</reference>
<keyword evidence="3" id="KW-1185">Reference proteome</keyword>
<dbReference type="CDD" id="cd04514">
    <property type="entry name" value="Taspase1_like"/>
    <property type="match status" value="1"/>
</dbReference>
<proteinExistence type="predicted"/>
<feature type="compositionally biased region" description="Low complexity" evidence="1">
    <location>
        <begin position="192"/>
        <end position="208"/>
    </location>
</feature>
<dbReference type="Gene3D" id="3.60.20.30">
    <property type="entry name" value="(Glycosyl)asparaginase"/>
    <property type="match status" value="1"/>
</dbReference>
<feature type="compositionally biased region" description="Polar residues" evidence="1">
    <location>
        <begin position="360"/>
        <end position="370"/>
    </location>
</feature>
<dbReference type="InterPro" id="IPR029055">
    <property type="entry name" value="Ntn_hydrolases_N"/>
</dbReference>
<feature type="compositionally biased region" description="Low complexity" evidence="1">
    <location>
        <begin position="303"/>
        <end position="313"/>
    </location>
</feature>
<evidence type="ECO:0000313" key="3">
    <source>
        <dbReference type="Proteomes" id="UP001521184"/>
    </source>
</evidence>
<gene>
    <name evidence="2" type="ORF">SLS58_005430</name>
</gene>
<evidence type="ECO:0000256" key="1">
    <source>
        <dbReference type="SAM" id="MobiDB-lite"/>
    </source>
</evidence>
<feature type="compositionally biased region" description="Low complexity" evidence="1">
    <location>
        <begin position="372"/>
        <end position="382"/>
    </location>
</feature>
<organism evidence="2 3">
    <name type="scientific">Diplodia intermedia</name>
    <dbReference type="NCBI Taxonomy" id="856260"/>
    <lineage>
        <taxon>Eukaryota</taxon>
        <taxon>Fungi</taxon>
        <taxon>Dikarya</taxon>
        <taxon>Ascomycota</taxon>
        <taxon>Pezizomycotina</taxon>
        <taxon>Dothideomycetes</taxon>
        <taxon>Dothideomycetes incertae sedis</taxon>
        <taxon>Botryosphaeriales</taxon>
        <taxon>Botryosphaeriaceae</taxon>
        <taxon>Diplodia</taxon>
    </lineage>
</organism>
<protein>
    <recommendedName>
        <fullName evidence="4">N-terminal nucleophile aminohydrolase</fullName>
    </recommendedName>
</protein>
<name>A0ABR3TQQ7_9PEZI</name>
<feature type="region of interest" description="Disordered" evidence="1">
    <location>
        <begin position="180"/>
        <end position="221"/>
    </location>
</feature>
<dbReference type="InterPro" id="IPR037464">
    <property type="entry name" value="Taspase1"/>
</dbReference>
<dbReference type="PANTHER" id="PTHR10188">
    <property type="entry name" value="L-ASPARAGINASE"/>
    <property type="match status" value="1"/>
</dbReference>
<feature type="region of interest" description="Disordered" evidence="1">
    <location>
        <begin position="291"/>
        <end position="384"/>
    </location>
</feature>
<feature type="compositionally biased region" description="Pro residues" evidence="1">
    <location>
        <begin position="314"/>
        <end position="332"/>
    </location>
</feature>
<evidence type="ECO:0000313" key="2">
    <source>
        <dbReference type="EMBL" id="KAL1642356.1"/>
    </source>
</evidence>
<evidence type="ECO:0008006" key="4">
    <source>
        <dbReference type="Google" id="ProtNLM"/>
    </source>
</evidence>
<dbReference type="PANTHER" id="PTHR10188:SF8">
    <property type="entry name" value="THREONINE ASPARTASE 1"/>
    <property type="match status" value="1"/>
</dbReference>
<comment type="caution">
    <text evidence="2">The sequence shown here is derived from an EMBL/GenBank/DDBJ whole genome shotgun (WGS) entry which is preliminary data.</text>
</comment>
<sequence length="574" mass="61101">MAMLRNGGTAVDAVEIAIKILEDREITNAGYGSNLSMDGVVECDAIVVDHLGRSGAVGAVAQIKNPISLARILLDRTTTSLLLKRVPPNLLVAQGATDYAFSQGIPVLPYDAMVSPAARERWVKWTSDLAYAERKASRAVATPITQPEYIPETVDPLEEARERKRLRSRHTQAMLRGVPSSTTRAISPGPVPTRTTSSPSSNITSESSGICMSAPDPSSATLVESGSLQATFKESTQNPLINSTQTLPTMENLTNIDQIGRSSTPDVDMSDADDEAIVPIGQGIARGLQAQVCHDGSGEESESSASTLKLPSLTPSPPPQEAVEQPLPPTPPESRRTLQRTSTELRHVVEQAPLPPSPTEPQRGSNQDHSAQQEQEQTADQATRPDLVTDTVGAVAVDCYGNIACGASSGGIGMKYQGRVGPAALVGVGAAVVPCEPDDKDRVSVATVTSGTGEHMATTMAATVGAERLYHSLRKNKENKLQPVSEEEAVRGMIEREFMGHPSVKSSHSAGAIGAMSVKKTRDGVYFYFAHNTDSFALASMHSDEDRPTCTMSRSVGPGIVAQGGRCLRYKRKR</sequence>